<sequence length="374" mass="38536">MATRAVAAGGASPPPPPPHHHLPRRRHPPHGVPPRKGAAGDRPLPRGRVPRPRHPPPGGRGDPPPPTPARPAAPTIVAHPPSAKDSGVTAEVFYLHSLAHVELNAIDLAADTLSRFAAPPSPSDPPPPRAFITDFVRIAADEARHFGWLSARLAALGVAYGDLPAHGLVWASADATRTDLAARLALGQLVQEARGLDAGPRLAGRLVGGGWAESAALVRAISAEEVPHVAAGVRWFVWAVEAGVGGGAGGGRHPRRAFSTWPCATPMRARSRPRLTWPRGTRRGWGRTGTCPSRKRWGARCARGGRSGRPRQRRRGGGGGEGGGGGGHPAAGQPQSPARGAGGGQAGRGGSGGRGAVRRGALRVSVTRDDGDAS</sequence>
<gene>
    <name evidence="2" type="ORF">BU14_0371s0006</name>
</gene>
<proteinExistence type="predicted"/>
<feature type="compositionally biased region" description="Gly residues" evidence="1">
    <location>
        <begin position="317"/>
        <end position="329"/>
    </location>
</feature>
<feature type="compositionally biased region" description="Gly residues" evidence="1">
    <location>
        <begin position="340"/>
        <end position="355"/>
    </location>
</feature>
<dbReference type="SUPFAM" id="SSF47240">
    <property type="entry name" value="Ferritin-like"/>
    <property type="match status" value="1"/>
</dbReference>
<dbReference type="Proteomes" id="UP000218209">
    <property type="component" value="Unassembled WGS sequence"/>
</dbReference>
<protein>
    <submittedName>
        <fullName evidence="2">Uncharacterized protein</fullName>
    </submittedName>
</protein>
<dbReference type="EMBL" id="KV919013">
    <property type="protein sequence ID" value="OSX73172.1"/>
    <property type="molecule type" value="Genomic_DNA"/>
</dbReference>
<name>A0A1X6NX68_PORUM</name>
<dbReference type="InterPro" id="IPR009078">
    <property type="entry name" value="Ferritin-like_SF"/>
</dbReference>
<dbReference type="OrthoDB" id="426882at2759"/>
<evidence type="ECO:0000313" key="3">
    <source>
        <dbReference type="Proteomes" id="UP000218209"/>
    </source>
</evidence>
<reference evidence="2 3" key="1">
    <citation type="submission" date="2017-03" db="EMBL/GenBank/DDBJ databases">
        <title>WGS assembly of Porphyra umbilicalis.</title>
        <authorList>
            <person name="Brawley S.H."/>
            <person name="Blouin N.A."/>
            <person name="Ficko-Blean E."/>
            <person name="Wheeler G.L."/>
            <person name="Lohr M."/>
            <person name="Goodson H.V."/>
            <person name="Jenkins J.W."/>
            <person name="Blaby-Haas C.E."/>
            <person name="Helliwell K.E."/>
            <person name="Chan C."/>
            <person name="Marriage T."/>
            <person name="Bhattacharya D."/>
            <person name="Klein A.S."/>
            <person name="Badis Y."/>
            <person name="Brodie J."/>
            <person name="Cao Y."/>
            <person name="Collen J."/>
            <person name="Dittami S.M."/>
            <person name="Gachon C.M."/>
            <person name="Green B.R."/>
            <person name="Karpowicz S."/>
            <person name="Kim J.W."/>
            <person name="Kudahl U."/>
            <person name="Lin S."/>
            <person name="Michel G."/>
            <person name="Mittag M."/>
            <person name="Olson B.J."/>
            <person name="Pangilinan J."/>
            <person name="Peng Y."/>
            <person name="Qiu H."/>
            <person name="Shu S."/>
            <person name="Singer J.T."/>
            <person name="Smith A.G."/>
            <person name="Sprecher B.N."/>
            <person name="Wagner V."/>
            <person name="Wang W."/>
            <person name="Wang Z.-Y."/>
            <person name="Yan J."/>
            <person name="Yarish C."/>
            <person name="Zoeuner-Riek S."/>
            <person name="Zhuang Y."/>
            <person name="Zou Y."/>
            <person name="Lindquist E.A."/>
            <person name="Grimwood J."/>
            <person name="Barry K."/>
            <person name="Rokhsar D.S."/>
            <person name="Schmutz J."/>
            <person name="Stiller J.W."/>
            <person name="Grossman A.R."/>
            <person name="Prochnik S.E."/>
        </authorList>
    </citation>
    <scope>NUCLEOTIDE SEQUENCE [LARGE SCALE GENOMIC DNA]</scope>
    <source>
        <strain evidence="2">4086291</strain>
    </source>
</reference>
<dbReference type="Pfam" id="PF04305">
    <property type="entry name" value="DUF455"/>
    <property type="match status" value="1"/>
</dbReference>
<organism evidence="2 3">
    <name type="scientific">Porphyra umbilicalis</name>
    <name type="common">Purple laver</name>
    <name type="synonym">Red alga</name>
    <dbReference type="NCBI Taxonomy" id="2786"/>
    <lineage>
        <taxon>Eukaryota</taxon>
        <taxon>Rhodophyta</taxon>
        <taxon>Bangiophyceae</taxon>
        <taxon>Bangiales</taxon>
        <taxon>Bangiaceae</taxon>
        <taxon>Porphyra</taxon>
    </lineage>
</organism>
<feature type="region of interest" description="Disordered" evidence="1">
    <location>
        <begin position="274"/>
        <end position="374"/>
    </location>
</feature>
<evidence type="ECO:0000256" key="1">
    <source>
        <dbReference type="SAM" id="MobiDB-lite"/>
    </source>
</evidence>
<dbReference type="PANTHER" id="PTHR42782:SF4">
    <property type="entry name" value="DUF455 DOMAIN-CONTAINING PROTEIN"/>
    <property type="match status" value="1"/>
</dbReference>
<dbReference type="InterPro" id="IPR007402">
    <property type="entry name" value="DUF455"/>
</dbReference>
<evidence type="ECO:0000313" key="2">
    <source>
        <dbReference type="EMBL" id="OSX73172.1"/>
    </source>
</evidence>
<feature type="compositionally biased region" description="Basic residues" evidence="1">
    <location>
        <begin position="18"/>
        <end position="29"/>
    </location>
</feature>
<feature type="compositionally biased region" description="Basic residues" evidence="1">
    <location>
        <begin position="306"/>
        <end position="316"/>
    </location>
</feature>
<dbReference type="PANTHER" id="PTHR42782">
    <property type="entry name" value="SI:CH73-314G15.3"/>
    <property type="match status" value="1"/>
</dbReference>
<feature type="region of interest" description="Disordered" evidence="1">
    <location>
        <begin position="1"/>
        <end position="83"/>
    </location>
</feature>
<keyword evidence="3" id="KW-1185">Reference proteome</keyword>
<feature type="compositionally biased region" description="Low complexity" evidence="1">
    <location>
        <begin position="330"/>
        <end position="339"/>
    </location>
</feature>
<dbReference type="AlphaFoldDB" id="A0A1X6NX68"/>
<accession>A0A1X6NX68</accession>
<feature type="compositionally biased region" description="Pro residues" evidence="1">
    <location>
        <begin position="55"/>
        <end position="71"/>
    </location>
</feature>
<dbReference type="CDD" id="cd00657">
    <property type="entry name" value="Ferritin_like"/>
    <property type="match status" value="1"/>
</dbReference>